<sequence>MTPVFQRDESEEGLLSFDMDGALGLWNKEFSYHPYGEPIPFETEGHVLSLYPGFDEVSLHISINGQVHNVGTVERVSNHYMVGIVLGILAALVAGAVLAFVVMKHLRNKKKGSLAYTGCNRDPTLTPLMQTEKISISSFRPELLEEVKDVLIPAEMLIVQHHRIIGKGRNFVKLKKSGCQRNNSRITDVEEVEQFLKEGIIMKGFHQTNVLSLLGIFLPQEGLPLVVLPYMKHGDLRHFIRCEKRV</sequence>
<comment type="caution">
    <text evidence="3">The sequence shown here is derived from an EMBL/GenBank/DDBJ whole genome shotgun (WGS) entry which is preliminary data.</text>
</comment>
<dbReference type="EMBL" id="JAHRIO010080813">
    <property type="protein sequence ID" value="MEQ2184931.1"/>
    <property type="molecule type" value="Genomic_DNA"/>
</dbReference>
<dbReference type="InterPro" id="IPR011009">
    <property type="entry name" value="Kinase-like_dom_sf"/>
</dbReference>
<dbReference type="InterPro" id="IPR001245">
    <property type="entry name" value="Ser-Thr/Tyr_kinase_cat_dom"/>
</dbReference>
<feature type="domain" description="Serine-threonine/tyrosine-protein kinase catalytic" evidence="2">
    <location>
        <begin position="187"/>
        <end position="244"/>
    </location>
</feature>
<dbReference type="Pfam" id="PF07714">
    <property type="entry name" value="PK_Tyr_Ser-Thr"/>
    <property type="match status" value="1"/>
</dbReference>
<reference evidence="3 4" key="1">
    <citation type="submission" date="2021-06" db="EMBL/GenBank/DDBJ databases">
        <authorList>
            <person name="Palmer J.M."/>
        </authorList>
    </citation>
    <scope>NUCLEOTIDE SEQUENCE [LARGE SCALE GENOMIC DNA]</scope>
    <source>
        <strain evidence="3 4">GA_2019</strain>
        <tissue evidence="3">Muscle</tissue>
    </source>
</reference>
<evidence type="ECO:0000259" key="2">
    <source>
        <dbReference type="Pfam" id="PF07714"/>
    </source>
</evidence>
<keyword evidence="1" id="KW-1133">Transmembrane helix</keyword>
<evidence type="ECO:0000313" key="3">
    <source>
        <dbReference type="EMBL" id="MEQ2184931.1"/>
    </source>
</evidence>
<dbReference type="Gene3D" id="3.30.200.20">
    <property type="entry name" value="Phosphorylase Kinase, domain 1"/>
    <property type="match status" value="1"/>
</dbReference>
<protein>
    <recommendedName>
        <fullName evidence="2">Serine-threonine/tyrosine-protein kinase catalytic domain-containing protein</fullName>
    </recommendedName>
</protein>
<keyword evidence="4" id="KW-1185">Reference proteome</keyword>
<dbReference type="Proteomes" id="UP001476798">
    <property type="component" value="Unassembled WGS sequence"/>
</dbReference>
<accession>A0ABV0PN54</accession>
<keyword evidence="1" id="KW-0472">Membrane</keyword>
<keyword evidence="1" id="KW-0812">Transmembrane</keyword>
<name>A0ABV0PN54_9TELE</name>
<evidence type="ECO:0000256" key="1">
    <source>
        <dbReference type="SAM" id="Phobius"/>
    </source>
</evidence>
<organism evidence="3 4">
    <name type="scientific">Goodea atripinnis</name>
    <dbReference type="NCBI Taxonomy" id="208336"/>
    <lineage>
        <taxon>Eukaryota</taxon>
        <taxon>Metazoa</taxon>
        <taxon>Chordata</taxon>
        <taxon>Craniata</taxon>
        <taxon>Vertebrata</taxon>
        <taxon>Euteleostomi</taxon>
        <taxon>Actinopterygii</taxon>
        <taxon>Neopterygii</taxon>
        <taxon>Teleostei</taxon>
        <taxon>Neoteleostei</taxon>
        <taxon>Acanthomorphata</taxon>
        <taxon>Ovalentaria</taxon>
        <taxon>Atherinomorphae</taxon>
        <taxon>Cyprinodontiformes</taxon>
        <taxon>Goodeidae</taxon>
        <taxon>Goodea</taxon>
    </lineage>
</organism>
<gene>
    <name evidence="3" type="ORF">GOODEAATRI_012950</name>
</gene>
<evidence type="ECO:0000313" key="4">
    <source>
        <dbReference type="Proteomes" id="UP001476798"/>
    </source>
</evidence>
<proteinExistence type="predicted"/>
<feature type="transmembrane region" description="Helical" evidence="1">
    <location>
        <begin position="80"/>
        <end position="103"/>
    </location>
</feature>
<dbReference type="SUPFAM" id="SSF56112">
    <property type="entry name" value="Protein kinase-like (PK-like)"/>
    <property type="match status" value="1"/>
</dbReference>